<sequence length="169" mass="19514">KVRRPIATSLSSAISQSTPKFKSTFGSHSDRVCRRKPHLHQRSHPAAEQLSSRTGDLTLCGKAFPWWSRKYRTRVFEAGNTSECYRHQRSIDRKIHMENLRGTSEEMLSGHNTITTWCATALSSRFYVSIEERPHPNEAGDHHTYRLYSARQGTWYARFNFVNGLITVM</sequence>
<proteinExistence type="predicted"/>
<gene>
    <name evidence="1" type="ORF">TBRA_LOCUS10754</name>
</gene>
<protein>
    <submittedName>
        <fullName evidence="1">Uncharacterized protein</fullName>
    </submittedName>
</protein>
<evidence type="ECO:0000313" key="2">
    <source>
        <dbReference type="Proteomes" id="UP000479190"/>
    </source>
</evidence>
<dbReference type="EMBL" id="CADCXV010000930">
    <property type="protein sequence ID" value="CAB0038992.1"/>
    <property type="molecule type" value="Genomic_DNA"/>
</dbReference>
<evidence type="ECO:0000313" key="1">
    <source>
        <dbReference type="EMBL" id="CAB0038992.1"/>
    </source>
</evidence>
<feature type="non-terminal residue" evidence="1">
    <location>
        <position position="1"/>
    </location>
</feature>
<keyword evidence="2" id="KW-1185">Reference proteome</keyword>
<organism evidence="1 2">
    <name type="scientific">Trichogramma brassicae</name>
    <dbReference type="NCBI Taxonomy" id="86971"/>
    <lineage>
        <taxon>Eukaryota</taxon>
        <taxon>Metazoa</taxon>
        <taxon>Ecdysozoa</taxon>
        <taxon>Arthropoda</taxon>
        <taxon>Hexapoda</taxon>
        <taxon>Insecta</taxon>
        <taxon>Pterygota</taxon>
        <taxon>Neoptera</taxon>
        <taxon>Endopterygota</taxon>
        <taxon>Hymenoptera</taxon>
        <taxon>Apocrita</taxon>
        <taxon>Proctotrupomorpha</taxon>
        <taxon>Chalcidoidea</taxon>
        <taxon>Trichogrammatidae</taxon>
        <taxon>Trichogramma</taxon>
    </lineage>
</organism>
<accession>A0A6H5IQ92</accession>
<name>A0A6H5IQ92_9HYME</name>
<dbReference type="AlphaFoldDB" id="A0A6H5IQ92"/>
<dbReference type="Proteomes" id="UP000479190">
    <property type="component" value="Unassembled WGS sequence"/>
</dbReference>
<reference evidence="1 2" key="1">
    <citation type="submission" date="2020-02" db="EMBL/GenBank/DDBJ databases">
        <authorList>
            <person name="Ferguson B K."/>
        </authorList>
    </citation>
    <scope>NUCLEOTIDE SEQUENCE [LARGE SCALE GENOMIC DNA]</scope>
</reference>